<name>A0A1X1YAP5_9MYCO</name>
<proteinExistence type="predicted"/>
<evidence type="ECO:0000313" key="2">
    <source>
        <dbReference type="EMBL" id="ORW08135.1"/>
    </source>
</evidence>
<feature type="coiled-coil region" evidence="1">
    <location>
        <begin position="19"/>
        <end position="46"/>
    </location>
</feature>
<dbReference type="Proteomes" id="UP000193866">
    <property type="component" value="Unassembled WGS sequence"/>
</dbReference>
<accession>A0A1X1YAP5</accession>
<gene>
    <name evidence="2" type="ORF">AWC16_20625</name>
</gene>
<dbReference type="STRING" id="1108812.AWC16_20625"/>
<comment type="caution">
    <text evidence="2">The sequence shown here is derived from an EMBL/GenBank/DDBJ whole genome shotgun (WGS) entry which is preliminary data.</text>
</comment>
<sequence>MLVFVDDEGDVVFVEQLSLEEARAVLARLVAQIAAVAERIECLEDEEARERVVEAGVEHARELFEDVAQELLGGVA</sequence>
<keyword evidence="3" id="KW-1185">Reference proteome</keyword>
<protein>
    <submittedName>
        <fullName evidence="2">Uncharacterized protein</fullName>
    </submittedName>
</protein>
<dbReference type="AlphaFoldDB" id="A0A1X1YAP5"/>
<evidence type="ECO:0000256" key="1">
    <source>
        <dbReference type="SAM" id="Coils"/>
    </source>
</evidence>
<reference evidence="2 3" key="1">
    <citation type="submission" date="2016-01" db="EMBL/GenBank/DDBJ databases">
        <title>The new phylogeny of the genus Mycobacterium.</title>
        <authorList>
            <person name="Tarcisio F."/>
            <person name="Conor M."/>
            <person name="Antonella G."/>
            <person name="Elisabetta G."/>
            <person name="Giulia F.S."/>
            <person name="Sara T."/>
            <person name="Anna F."/>
            <person name="Clotilde B."/>
            <person name="Roberto B."/>
            <person name="Veronica D.S."/>
            <person name="Fabio R."/>
            <person name="Monica P."/>
            <person name="Olivier J."/>
            <person name="Enrico T."/>
            <person name="Nicola S."/>
        </authorList>
    </citation>
    <scope>NUCLEOTIDE SEQUENCE [LARGE SCALE GENOMIC DNA]</scope>
    <source>
        <strain evidence="2 3">DSM 45394</strain>
    </source>
</reference>
<keyword evidence="1" id="KW-0175">Coiled coil</keyword>
<evidence type="ECO:0000313" key="3">
    <source>
        <dbReference type="Proteomes" id="UP000193866"/>
    </source>
</evidence>
<organism evidence="2 3">
    <name type="scientific">Mycolicibacter longobardus</name>
    <dbReference type="NCBI Taxonomy" id="1108812"/>
    <lineage>
        <taxon>Bacteria</taxon>
        <taxon>Bacillati</taxon>
        <taxon>Actinomycetota</taxon>
        <taxon>Actinomycetes</taxon>
        <taxon>Mycobacteriales</taxon>
        <taxon>Mycobacteriaceae</taxon>
        <taxon>Mycolicibacter</taxon>
    </lineage>
</organism>
<dbReference type="EMBL" id="LQPG01000039">
    <property type="protein sequence ID" value="ORW08135.1"/>
    <property type="molecule type" value="Genomic_DNA"/>
</dbReference>